<evidence type="ECO:0000313" key="2">
    <source>
        <dbReference type="Proteomes" id="UP000317093"/>
    </source>
</evidence>
<dbReference type="Proteomes" id="UP000317093">
    <property type="component" value="Chromosome"/>
</dbReference>
<accession>A0A518BBX3</accession>
<gene>
    <name evidence="1" type="ORF">Pan216_53780</name>
</gene>
<reference evidence="1 2" key="1">
    <citation type="submission" date="2019-02" db="EMBL/GenBank/DDBJ databases">
        <title>Deep-cultivation of Planctomycetes and their phenomic and genomic characterization uncovers novel biology.</title>
        <authorList>
            <person name="Wiegand S."/>
            <person name="Jogler M."/>
            <person name="Boedeker C."/>
            <person name="Pinto D."/>
            <person name="Vollmers J."/>
            <person name="Rivas-Marin E."/>
            <person name="Kohn T."/>
            <person name="Peeters S.H."/>
            <person name="Heuer A."/>
            <person name="Rast P."/>
            <person name="Oberbeckmann S."/>
            <person name="Bunk B."/>
            <person name="Jeske O."/>
            <person name="Meyerdierks A."/>
            <person name="Storesund J.E."/>
            <person name="Kallscheuer N."/>
            <person name="Luecker S."/>
            <person name="Lage O.M."/>
            <person name="Pohl T."/>
            <person name="Merkel B.J."/>
            <person name="Hornburger P."/>
            <person name="Mueller R.-W."/>
            <person name="Bruemmer F."/>
            <person name="Labrenz M."/>
            <person name="Spormann A.M."/>
            <person name="Op den Camp H."/>
            <person name="Overmann J."/>
            <person name="Amann R."/>
            <person name="Jetten M.S.M."/>
            <person name="Mascher T."/>
            <person name="Medema M.H."/>
            <person name="Devos D.P."/>
            <person name="Kaster A.-K."/>
            <person name="Ovreas L."/>
            <person name="Rohde M."/>
            <person name="Galperin M.Y."/>
            <person name="Jogler C."/>
        </authorList>
    </citation>
    <scope>NUCLEOTIDE SEQUENCE [LARGE SCALE GENOMIC DNA]</scope>
    <source>
        <strain evidence="1 2">Pan216</strain>
    </source>
</reference>
<dbReference type="KEGG" id="knv:Pan216_53780"/>
<sequence>MPATAVIIWEKAGYLEDRIRPSCAGLPVALMTARAWDEVGIALRRSSPSAILVVDAEEVGASLEELASIMARRETLGLWVGPPPRGVPLADLLGCGFRARVTKESTPSLWPSMLNRLVASSQERLSASGGVVATPSDQGTS</sequence>
<protein>
    <recommendedName>
        <fullName evidence="3">Response regulatory domain-containing protein</fullName>
    </recommendedName>
</protein>
<evidence type="ECO:0008006" key="3">
    <source>
        <dbReference type="Google" id="ProtNLM"/>
    </source>
</evidence>
<dbReference type="RefSeq" id="WP_145262740.1">
    <property type="nucleotide sequence ID" value="NZ_CP036279.1"/>
</dbReference>
<keyword evidence="2" id="KW-1185">Reference proteome</keyword>
<organism evidence="1 2">
    <name type="scientific">Kolteria novifilia</name>
    <dbReference type="NCBI Taxonomy" id="2527975"/>
    <lineage>
        <taxon>Bacteria</taxon>
        <taxon>Pseudomonadati</taxon>
        <taxon>Planctomycetota</taxon>
        <taxon>Planctomycetia</taxon>
        <taxon>Kolteriales</taxon>
        <taxon>Kolteriaceae</taxon>
        <taxon>Kolteria</taxon>
    </lineage>
</organism>
<dbReference type="AlphaFoldDB" id="A0A518BBX3"/>
<name>A0A518BBX3_9BACT</name>
<proteinExistence type="predicted"/>
<dbReference type="EMBL" id="CP036279">
    <property type="protein sequence ID" value="QDU64488.1"/>
    <property type="molecule type" value="Genomic_DNA"/>
</dbReference>
<evidence type="ECO:0000313" key="1">
    <source>
        <dbReference type="EMBL" id="QDU64488.1"/>
    </source>
</evidence>